<gene>
    <name evidence="3" type="ORF">Voc01_026710</name>
</gene>
<evidence type="ECO:0000313" key="4">
    <source>
        <dbReference type="Proteomes" id="UP000635606"/>
    </source>
</evidence>
<evidence type="ECO:0000259" key="2">
    <source>
        <dbReference type="Pfam" id="PF03992"/>
    </source>
</evidence>
<organism evidence="3 4">
    <name type="scientific">Virgisporangium ochraceum</name>
    <dbReference type="NCBI Taxonomy" id="65505"/>
    <lineage>
        <taxon>Bacteria</taxon>
        <taxon>Bacillati</taxon>
        <taxon>Actinomycetota</taxon>
        <taxon>Actinomycetes</taxon>
        <taxon>Micromonosporales</taxon>
        <taxon>Micromonosporaceae</taxon>
        <taxon>Virgisporangium</taxon>
    </lineage>
</organism>
<proteinExistence type="predicted"/>
<feature type="domain" description="ABM" evidence="2">
    <location>
        <begin position="10"/>
        <end position="64"/>
    </location>
</feature>
<evidence type="ECO:0000313" key="3">
    <source>
        <dbReference type="EMBL" id="GIJ67754.1"/>
    </source>
</evidence>
<comment type="caution">
    <text evidence="3">The sequence shown here is derived from an EMBL/GenBank/DDBJ whole genome shotgun (WGS) entry which is preliminary data.</text>
</comment>
<dbReference type="Gene3D" id="3.30.70.100">
    <property type="match status" value="1"/>
</dbReference>
<dbReference type="SUPFAM" id="SSF54909">
    <property type="entry name" value="Dimeric alpha+beta barrel"/>
    <property type="match status" value="1"/>
</dbReference>
<reference evidence="3" key="1">
    <citation type="submission" date="2021-01" db="EMBL/GenBank/DDBJ databases">
        <title>Whole genome shotgun sequence of Virgisporangium ochraceum NBRC 16418.</title>
        <authorList>
            <person name="Komaki H."/>
            <person name="Tamura T."/>
        </authorList>
    </citation>
    <scope>NUCLEOTIDE SEQUENCE</scope>
    <source>
        <strain evidence="3">NBRC 16418</strain>
    </source>
</reference>
<accession>A0A8J3ZPV8</accession>
<keyword evidence="4" id="KW-1185">Reference proteome</keyword>
<feature type="region of interest" description="Disordered" evidence="1">
    <location>
        <begin position="93"/>
        <end position="117"/>
    </location>
</feature>
<dbReference type="InterPro" id="IPR011008">
    <property type="entry name" value="Dimeric_a/b-barrel"/>
</dbReference>
<protein>
    <recommendedName>
        <fullName evidence="2">ABM domain-containing protein</fullName>
    </recommendedName>
</protein>
<dbReference type="RefSeq" id="WP_203927702.1">
    <property type="nucleotide sequence ID" value="NZ_BOPH01000031.1"/>
</dbReference>
<dbReference type="InterPro" id="IPR007138">
    <property type="entry name" value="ABM_dom"/>
</dbReference>
<dbReference type="EMBL" id="BOPH01000031">
    <property type="protein sequence ID" value="GIJ67754.1"/>
    <property type="molecule type" value="Genomic_DNA"/>
</dbReference>
<dbReference type="Pfam" id="PF03992">
    <property type="entry name" value="ABM"/>
    <property type="match status" value="1"/>
</dbReference>
<dbReference type="Proteomes" id="UP000635606">
    <property type="component" value="Unassembled WGS sequence"/>
</dbReference>
<evidence type="ECO:0000256" key="1">
    <source>
        <dbReference type="SAM" id="MobiDB-lite"/>
    </source>
</evidence>
<sequence length="117" mass="12589">MLVVNRFVVGDERTFRSRAEAALAALAGRPGYLSGAFGRSVDEPDHWCLVTRWESVGAYRRALSAFEVKVEATPLLAESLDEPSAFEVLMEAEPGGNVTTARSDRASGQPPALPSQP</sequence>
<dbReference type="AlphaFoldDB" id="A0A8J3ZPV8"/>
<name>A0A8J3ZPV8_9ACTN</name>